<evidence type="ECO:0000256" key="2">
    <source>
        <dbReference type="SAM" id="Phobius"/>
    </source>
</evidence>
<dbReference type="GO" id="GO:0008324">
    <property type="term" value="F:monoatomic cation transmembrane transporter activity"/>
    <property type="evidence" value="ECO:0007669"/>
    <property type="project" value="InterPro"/>
</dbReference>
<evidence type="ECO:0000313" key="4">
    <source>
        <dbReference type="Proteomes" id="UP000568696"/>
    </source>
</evidence>
<gene>
    <name evidence="3" type="ORF">GX356_12020</name>
</gene>
<evidence type="ECO:0000313" key="3">
    <source>
        <dbReference type="EMBL" id="NLP40415.1"/>
    </source>
</evidence>
<dbReference type="Proteomes" id="UP000568696">
    <property type="component" value="Unassembled WGS sequence"/>
</dbReference>
<dbReference type="GO" id="GO:0016020">
    <property type="term" value="C:membrane"/>
    <property type="evidence" value="ECO:0007669"/>
    <property type="project" value="InterPro"/>
</dbReference>
<name>A0A7X8MXR0_9CORY</name>
<organism evidence="3 4">
    <name type="scientific">Corynebacterium pollutisoli</name>
    <dbReference type="NCBI Taxonomy" id="1610489"/>
    <lineage>
        <taxon>Bacteria</taxon>
        <taxon>Bacillati</taxon>
        <taxon>Actinomycetota</taxon>
        <taxon>Actinomycetes</taxon>
        <taxon>Mycobacteriales</taxon>
        <taxon>Corynebacteriaceae</taxon>
        <taxon>Corynebacterium</taxon>
    </lineage>
</organism>
<keyword evidence="2" id="KW-1133">Transmembrane helix</keyword>
<protein>
    <submittedName>
        <fullName evidence="3">Na+/H+ antiporter subunit E</fullName>
    </submittedName>
</protein>
<dbReference type="Pfam" id="PF01899">
    <property type="entry name" value="MNHE"/>
    <property type="match status" value="1"/>
</dbReference>
<feature type="compositionally biased region" description="Polar residues" evidence="1">
    <location>
        <begin position="1"/>
        <end position="10"/>
    </location>
</feature>
<keyword evidence="2" id="KW-0472">Membrane</keyword>
<dbReference type="InterPro" id="IPR002758">
    <property type="entry name" value="Cation_antiport_E"/>
</dbReference>
<accession>A0A7X8MXR0</accession>
<feature type="transmembrane region" description="Helical" evidence="2">
    <location>
        <begin position="53"/>
        <end position="72"/>
    </location>
</feature>
<evidence type="ECO:0000256" key="1">
    <source>
        <dbReference type="SAM" id="MobiDB-lite"/>
    </source>
</evidence>
<dbReference type="EMBL" id="JAAYSN010000334">
    <property type="protein sequence ID" value="NLP40415.1"/>
    <property type="molecule type" value="Genomic_DNA"/>
</dbReference>
<sequence length="192" mass="20970">MEASQLSSCDLSGPLHVVPPRTPPRGQLRIPNREEPLFLALLWVLLAGWDADYLAYGVVSVAAATALSHLLVPRSRLRLHVVGTARLVAWFLQQTGIGGQDVAHRAVTRTPDIEPAVVETQVWLPEGPARQTAMLLMNLMPGSMVQRELAEDRVELHTLSPTLAPAQQFDELQHRVAAAFSLPGRATDAAQR</sequence>
<dbReference type="AlphaFoldDB" id="A0A7X8MXR0"/>
<proteinExistence type="predicted"/>
<feature type="region of interest" description="Disordered" evidence="1">
    <location>
        <begin position="1"/>
        <end position="26"/>
    </location>
</feature>
<reference evidence="3 4" key="1">
    <citation type="journal article" date="2020" name="Biotechnol. Biofuels">
        <title>New insights from the biogas microbiome by comprehensive genome-resolved metagenomics of nearly 1600 species originating from multiple anaerobic digesters.</title>
        <authorList>
            <person name="Campanaro S."/>
            <person name="Treu L."/>
            <person name="Rodriguez-R L.M."/>
            <person name="Kovalovszki A."/>
            <person name="Ziels R.M."/>
            <person name="Maus I."/>
            <person name="Zhu X."/>
            <person name="Kougias P.G."/>
            <person name="Basile A."/>
            <person name="Luo G."/>
            <person name="Schluter A."/>
            <person name="Konstantinidis K.T."/>
            <person name="Angelidaki I."/>
        </authorList>
    </citation>
    <scope>NUCLEOTIDE SEQUENCE [LARGE SCALE GENOMIC DNA]</scope>
    <source>
        <strain evidence="3">AS23ysBPME_344</strain>
    </source>
</reference>
<comment type="caution">
    <text evidence="3">The sequence shown here is derived from an EMBL/GenBank/DDBJ whole genome shotgun (WGS) entry which is preliminary data.</text>
</comment>
<keyword evidence="2" id="KW-0812">Transmembrane</keyword>